<sequence>MEKKKKTKIRKWDEVGGAVETEIDEIAGSFEETPGAGPSASRNPMRGIEDMVEQNDNSFDGVINNLPEPKPVCQVSAAEVIEEEQKKKSVLKRLQEPVPVPEGAKPVTGCVLCGDRERI</sequence>
<reference evidence="2 3" key="1">
    <citation type="submission" date="2016-10" db="EMBL/GenBank/DDBJ databases">
        <authorList>
            <person name="de Groot N.N."/>
        </authorList>
    </citation>
    <scope>NUCLEOTIDE SEQUENCE [LARGE SCALE GENOMIC DNA]</scope>
    <source>
        <strain evidence="2 3">DSM 1283</strain>
    </source>
</reference>
<dbReference type="EMBL" id="FOWD01000029">
    <property type="protein sequence ID" value="SFO46991.1"/>
    <property type="molecule type" value="Genomic_DNA"/>
</dbReference>
<proteinExistence type="predicted"/>
<dbReference type="STRING" id="1527.SAMN04489757_12925"/>
<dbReference type="Proteomes" id="UP000198806">
    <property type="component" value="Unassembled WGS sequence"/>
</dbReference>
<evidence type="ECO:0000256" key="1">
    <source>
        <dbReference type="SAM" id="MobiDB-lite"/>
    </source>
</evidence>
<protein>
    <submittedName>
        <fullName evidence="2">Uncharacterized protein</fullName>
    </submittedName>
</protein>
<accession>A0A1I5HGK7</accession>
<evidence type="ECO:0000313" key="2">
    <source>
        <dbReference type="EMBL" id="SFO46991.1"/>
    </source>
</evidence>
<dbReference type="OrthoDB" id="2044389at2"/>
<keyword evidence="3" id="KW-1185">Reference proteome</keyword>
<organism evidence="2 3">
    <name type="scientific">Anaerocolumna aminovalerica</name>
    <dbReference type="NCBI Taxonomy" id="1527"/>
    <lineage>
        <taxon>Bacteria</taxon>
        <taxon>Bacillati</taxon>
        <taxon>Bacillota</taxon>
        <taxon>Clostridia</taxon>
        <taxon>Lachnospirales</taxon>
        <taxon>Lachnospiraceae</taxon>
        <taxon>Anaerocolumna</taxon>
    </lineage>
</organism>
<gene>
    <name evidence="2" type="ORF">SAMN04489757_12925</name>
</gene>
<dbReference type="AlphaFoldDB" id="A0A1I5HGK7"/>
<name>A0A1I5HGK7_9FIRM</name>
<evidence type="ECO:0000313" key="3">
    <source>
        <dbReference type="Proteomes" id="UP000198806"/>
    </source>
</evidence>
<dbReference type="RefSeq" id="WP_091687635.1">
    <property type="nucleotide sequence ID" value="NZ_BAABFM010000010.1"/>
</dbReference>
<feature type="region of interest" description="Disordered" evidence="1">
    <location>
        <begin position="24"/>
        <end position="45"/>
    </location>
</feature>